<dbReference type="InterPro" id="IPR028082">
    <property type="entry name" value="Peripla_BP_I"/>
</dbReference>
<comment type="subcellular location">
    <subcellularLocation>
        <location evidence="1">Membrane</location>
        <topology evidence="1">Multi-pass membrane protein</topology>
    </subcellularLocation>
    <subcellularLocation>
        <location evidence="13">Postsynaptic cell membrane</location>
    </subcellularLocation>
</comment>
<dbReference type="SMART" id="SM00079">
    <property type="entry name" value="PBPe"/>
    <property type="match status" value="1"/>
</dbReference>
<dbReference type="Gene3D" id="2.70.170.10">
    <property type="entry name" value="Neurotransmitter-gated ion-channel ligand-binding domain"/>
    <property type="match status" value="1"/>
</dbReference>
<dbReference type="InterPro" id="IPR018000">
    <property type="entry name" value="Neurotransmitter_ion_chnl_CS"/>
</dbReference>
<dbReference type="CDD" id="cd18989">
    <property type="entry name" value="LGIC_ECD_cation"/>
    <property type="match status" value="1"/>
</dbReference>
<dbReference type="GO" id="GO:0005230">
    <property type="term" value="F:extracellular ligand-gated monoatomic ion channel activity"/>
    <property type="evidence" value="ECO:0007669"/>
    <property type="project" value="InterPro"/>
</dbReference>
<dbReference type="InterPro" id="IPR019594">
    <property type="entry name" value="Glu/Gly-bd"/>
</dbReference>
<comment type="caution">
    <text evidence="17">The sequence shown here is derived from an EMBL/GenBank/DDBJ whole genome shotgun (WGS) entry which is preliminary data.</text>
</comment>
<evidence type="ECO:0000256" key="10">
    <source>
        <dbReference type="ARBA" id="ARBA00023257"/>
    </source>
</evidence>
<evidence type="ECO:0000256" key="13">
    <source>
        <dbReference type="ARBA" id="ARBA00034100"/>
    </source>
</evidence>
<dbReference type="InterPro" id="IPR001828">
    <property type="entry name" value="ANF_lig-bd_rcpt"/>
</dbReference>
<evidence type="ECO:0000256" key="11">
    <source>
        <dbReference type="ARBA" id="ARBA00023286"/>
    </source>
</evidence>
<comment type="similarity">
    <text evidence="14">Belongs to the ligand-gated ion channel (TC 1.A.9) family.</text>
</comment>
<keyword evidence="12 14" id="KW-0407">Ion channel</keyword>
<dbReference type="InterPro" id="IPR036719">
    <property type="entry name" value="Neuro-gated_channel_TM_sf"/>
</dbReference>
<dbReference type="InterPro" id="IPR006202">
    <property type="entry name" value="Neur_chan_lig-bd"/>
</dbReference>
<dbReference type="SUPFAM" id="SSF63712">
    <property type="entry name" value="Nicotinic receptor ligand binding domain-like"/>
    <property type="match status" value="1"/>
</dbReference>
<dbReference type="InterPro" id="IPR038050">
    <property type="entry name" value="Neuro_actylchol_rec"/>
</dbReference>
<feature type="transmembrane region" description="Helical" evidence="14">
    <location>
        <begin position="1059"/>
        <end position="1078"/>
    </location>
</feature>
<feature type="domain" description="Solute-binding protein family 3/N-terminal" evidence="15">
    <location>
        <begin position="415"/>
        <end position="775"/>
    </location>
</feature>
<evidence type="ECO:0000313" key="17">
    <source>
        <dbReference type="EMBL" id="CAF0722290.1"/>
    </source>
</evidence>
<evidence type="ECO:0000256" key="3">
    <source>
        <dbReference type="ARBA" id="ARBA00022692"/>
    </source>
</evidence>
<dbReference type="PANTHER" id="PTHR18966">
    <property type="entry name" value="IONOTROPIC GLUTAMATE RECEPTOR"/>
    <property type="match status" value="1"/>
</dbReference>
<keyword evidence="3 14" id="KW-0812">Transmembrane</keyword>
<dbReference type="Gene3D" id="3.40.50.2300">
    <property type="match status" value="2"/>
</dbReference>
<dbReference type="Gene3D" id="3.40.190.10">
    <property type="entry name" value="Periplasmic binding protein-like II"/>
    <property type="match status" value="1"/>
</dbReference>
<accession>A0A813MI16</accession>
<dbReference type="InterPro" id="IPR036734">
    <property type="entry name" value="Neur_chan_lig-bd_sf"/>
</dbReference>
<keyword evidence="9" id="KW-0325">Glycoprotein</keyword>
<comment type="caution">
    <text evidence="14">Lacks conserved residue(s) required for the propagation of feature annotation.</text>
</comment>
<reference evidence="17" key="1">
    <citation type="submission" date="2021-02" db="EMBL/GenBank/DDBJ databases">
        <authorList>
            <person name="Nowell W R."/>
        </authorList>
    </citation>
    <scope>NUCLEOTIDE SEQUENCE</scope>
</reference>
<organism evidence="17 18">
    <name type="scientific">Adineta steineri</name>
    <dbReference type="NCBI Taxonomy" id="433720"/>
    <lineage>
        <taxon>Eukaryota</taxon>
        <taxon>Metazoa</taxon>
        <taxon>Spiralia</taxon>
        <taxon>Gnathifera</taxon>
        <taxon>Rotifera</taxon>
        <taxon>Eurotatoria</taxon>
        <taxon>Bdelloidea</taxon>
        <taxon>Adinetida</taxon>
        <taxon>Adinetidae</taxon>
        <taxon>Adineta</taxon>
    </lineage>
</organism>
<keyword evidence="6 14" id="KW-0406">Ion transport</keyword>
<dbReference type="PROSITE" id="PS00236">
    <property type="entry name" value="NEUROTR_ION_CHANNEL"/>
    <property type="match status" value="1"/>
</dbReference>
<sequence>MFRAAILLAQRRNMTINGKQIAYHVEETNGRDVIETLDRTCRSIAEYQILGIVGPEYSTEARTVARLGNRVGLPVVGYSTTEPELSDRNAYRTFYRLPPSEVTTARVLLKLFKKYTWNSTNVIYQGDTYGQGGLQALTEVFTDEVDISRSIRFDLFVNQFDNIKRQLEDSPSRIVIVMANANVTTQIIQFAAEAGNIMAPSFLWILTASNSSMNILANEHINQLIGMLILRLIPTDTVNISASTYLLDEALDIWEKNDPNSFHDNQRHIDIYARYAFDASWMLILAFQQLCQNNPTTCLSFENTSNCFASRLTAQKELHKILQTMSFIGLTGRVQFGLNSTDRVDDTGAYYVISNIQSSMDGLHLVDVLKLNGTVLNTNRNCTTEWTNTTNSIQWPRKWDEVPTDYALLKGKTLNITVYISPPFFMKRSSPDIHEKDLYEGYIHELITLLSEKMGFYFTYTVASDETSYDELVDCVKNRTCEIVMADLAITPARENKIDFSASIYANTMRLVVRKSKQEKIDPFAFLNPFSLALWLTIVGAIYFPSALLIAFYEHRKMNSNFEHDENNSHIYDKSWIKTIGRSLYQTIGALIQRGSELQVVTLYGRIQTVIVWLMSIILVALFTSNLIVNFTAQREKPWLQSIDDLKMCGSIGCNRIGVIERSQHEEYFTKEVTNNIPMNYHHLKHPKECFTKLVDGHIDVALTDSPTAEYMIQKEYCQLELAGTPFGRSDFGVALPKQWPYKQDLDAHILELRTNGEIDRRFAAYIQQKNCDVNYDNESRNPNNRVGIISTTIRLKQTLHRNIASKAVSIYLIGNQYLKMIKSLAFVILLNYLFYFCDCGTLPAAQIAEQTLITTLLTGYNKNIRPNTTVSVDITAQLQQIVAIDEKQQIMITSLFIAQAWFDDRLSWTPSSNNNIDVVMLPVTSLWIPDTIILNSADISGYLTVNTYSLASVSYSGQVYMILPALTIKTRCNFNVRDFPLDKQMCSINLTSWSQGSGRIVYTEDKDTVINTREYVDHPLWKLSRTDLVVIEAEDRTPFEDTSNNVICIQLYLERKPLFFIMNGIFACWILNCVILLSYSLPFGSQIGLCMTCFMTYSVYSLNFSNLFPQQSQYLMMTTLYFLLSISWTLISMAWFILCNHFISKAEMPKLFYIFSELLQKKVFLYCFPQTKDDNTKNVIVENGDLKKPEDKEGAQVRSIQKMKYVSCQKLFPSYYRRHIKVESIDKEQHTSIENETSINENTRIEIPACVIIDETNKKSTRKCDFCDRCKTCQAGFDKDKEEEKNKEDIEGKCAALNYFVFFLILLFMTICELLVWVVM</sequence>
<dbReference type="InterPro" id="IPR001638">
    <property type="entry name" value="Solute-binding_3/MltF_N"/>
</dbReference>
<dbReference type="SUPFAM" id="SSF53822">
    <property type="entry name" value="Periplasmic binding protein-like I"/>
    <property type="match status" value="1"/>
</dbReference>
<evidence type="ECO:0000259" key="15">
    <source>
        <dbReference type="SMART" id="SM00062"/>
    </source>
</evidence>
<evidence type="ECO:0000256" key="2">
    <source>
        <dbReference type="ARBA" id="ARBA00022448"/>
    </source>
</evidence>
<evidence type="ECO:0000256" key="5">
    <source>
        <dbReference type="ARBA" id="ARBA00023018"/>
    </source>
</evidence>
<keyword evidence="4 14" id="KW-1133">Transmembrane helix</keyword>
<dbReference type="FunFam" id="2.70.170.10:FF:000028">
    <property type="entry name" value="AcetylCholine Receptor"/>
    <property type="match status" value="1"/>
</dbReference>
<keyword evidence="8" id="KW-0675">Receptor</keyword>
<evidence type="ECO:0000256" key="8">
    <source>
        <dbReference type="ARBA" id="ARBA00023170"/>
    </source>
</evidence>
<dbReference type="GO" id="GO:0045211">
    <property type="term" value="C:postsynaptic membrane"/>
    <property type="evidence" value="ECO:0007669"/>
    <property type="project" value="UniProtKB-SubCell"/>
</dbReference>
<evidence type="ECO:0000256" key="12">
    <source>
        <dbReference type="ARBA" id="ARBA00023303"/>
    </source>
</evidence>
<evidence type="ECO:0000256" key="7">
    <source>
        <dbReference type="ARBA" id="ARBA00023136"/>
    </source>
</evidence>
<evidence type="ECO:0000256" key="14">
    <source>
        <dbReference type="RuleBase" id="RU000687"/>
    </source>
</evidence>
<dbReference type="GO" id="GO:0004888">
    <property type="term" value="F:transmembrane signaling receptor activity"/>
    <property type="evidence" value="ECO:0007669"/>
    <property type="project" value="InterPro"/>
</dbReference>
<dbReference type="Proteomes" id="UP000663845">
    <property type="component" value="Unassembled WGS sequence"/>
</dbReference>
<proteinExistence type="inferred from homology"/>
<keyword evidence="11" id="KW-1071">Ligand-gated ion channel</keyword>
<dbReference type="SMART" id="SM00062">
    <property type="entry name" value="PBPb"/>
    <property type="match status" value="1"/>
</dbReference>
<dbReference type="PRINTS" id="PR00252">
    <property type="entry name" value="NRIONCHANNEL"/>
</dbReference>
<evidence type="ECO:0000256" key="6">
    <source>
        <dbReference type="ARBA" id="ARBA00023065"/>
    </source>
</evidence>
<dbReference type="Pfam" id="PF00060">
    <property type="entry name" value="Lig_chan"/>
    <property type="match status" value="1"/>
</dbReference>
<dbReference type="InterPro" id="IPR015683">
    <property type="entry name" value="Ionotropic_Glu_rcpt"/>
</dbReference>
<keyword evidence="10" id="KW-0628">Postsynaptic cell membrane</keyword>
<dbReference type="SUPFAM" id="SSF53850">
    <property type="entry name" value="Periplasmic binding protein-like II"/>
    <property type="match status" value="1"/>
</dbReference>
<keyword evidence="2 14" id="KW-0813">Transport</keyword>
<name>A0A813MI16_9BILA</name>
<gene>
    <name evidence="17" type="ORF">JYZ213_LOCUS395</name>
</gene>
<evidence type="ECO:0000256" key="9">
    <source>
        <dbReference type="ARBA" id="ARBA00023180"/>
    </source>
</evidence>
<evidence type="ECO:0000256" key="4">
    <source>
        <dbReference type="ARBA" id="ARBA00022989"/>
    </source>
</evidence>
<feature type="transmembrane region" description="Helical" evidence="14">
    <location>
        <begin position="1115"/>
        <end position="1139"/>
    </location>
</feature>
<dbReference type="Pfam" id="PF10613">
    <property type="entry name" value="Lig_chan-Glu_bd"/>
    <property type="match status" value="1"/>
</dbReference>
<keyword evidence="7 14" id="KW-0472">Membrane</keyword>
<protein>
    <submittedName>
        <fullName evidence="17">Uncharacterized protein</fullName>
    </submittedName>
</protein>
<dbReference type="SUPFAM" id="SSF90112">
    <property type="entry name" value="Neurotransmitter-gated ion-channel transmembrane pore"/>
    <property type="match status" value="1"/>
</dbReference>
<dbReference type="Pfam" id="PF02931">
    <property type="entry name" value="Neur_chan_LBD"/>
    <property type="match status" value="1"/>
</dbReference>
<dbReference type="InterPro" id="IPR006201">
    <property type="entry name" value="Neur_channel"/>
</dbReference>
<dbReference type="Gene3D" id="1.10.287.70">
    <property type="match status" value="1"/>
</dbReference>
<dbReference type="InterPro" id="IPR001320">
    <property type="entry name" value="Iontro_rcpt_C"/>
</dbReference>
<evidence type="ECO:0000259" key="16">
    <source>
        <dbReference type="SMART" id="SM00079"/>
    </source>
</evidence>
<feature type="transmembrane region" description="Helical" evidence="14">
    <location>
        <begin position="1297"/>
        <end position="1320"/>
    </location>
</feature>
<evidence type="ECO:0000313" key="18">
    <source>
        <dbReference type="Proteomes" id="UP000663845"/>
    </source>
</evidence>
<dbReference type="Pfam" id="PF01094">
    <property type="entry name" value="ANF_receptor"/>
    <property type="match status" value="1"/>
</dbReference>
<dbReference type="Gene3D" id="1.20.58.390">
    <property type="entry name" value="Neurotransmitter-gated ion-channel transmembrane domain"/>
    <property type="match status" value="1"/>
</dbReference>
<evidence type="ECO:0000256" key="1">
    <source>
        <dbReference type="ARBA" id="ARBA00004141"/>
    </source>
</evidence>
<keyword evidence="5" id="KW-0770">Synapse</keyword>
<feature type="domain" description="Ionotropic glutamate receptor C-terminal" evidence="16">
    <location>
        <begin position="413"/>
        <end position="762"/>
    </location>
</feature>
<feature type="transmembrane region" description="Helical" evidence="14">
    <location>
        <begin position="524"/>
        <end position="553"/>
    </location>
</feature>
<feature type="transmembrane region" description="Helical" evidence="14">
    <location>
        <begin position="1084"/>
        <end position="1103"/>
    </location>
</feature>
<dbReference type="EMBL" id="CAJNOG010000002">
    <property type="protein sequence ID" value="CAF0722290.1"/>
    <property type="molecule type" value="Genomic_DNA"/>
</dbReference>
<feature type="transmembrane region" description="Helical" evidence="14">
    <location>
        <begin position="610"/>
        <end position="629"/>
    </location>
</feature>